<keyword evidence="12" id="KW-1185">Reference proteome</keyword>
<dbReference type="PROSITE" id="PS00444">
    <property type="entry name" value="POLYPRENYL_SYNTHASE_2"/>
    <property type="match status" value="1"/>
</dbReference>
<keyword evidence="6" id="KW-0456">Lyase</keyword>
<feature type="compositionally biased region" description="Basic and acidic residues" evidence="10">
    <location>
        <begin position="349"/>
        <end position="362"/>
    </location>
</feature>
<dbReference type="Proteomes" id="UP000248340">
    <property type="component" value="Unassembled WGS sequence"/>
</dbReference>
<organism evidence="11 12">
    <name type="scientific">Aspergillus uvarum CBS 121591</name>
    <dbReference type="NCBI Taxonomy" id="1448315"/>
    <lineage>
        <taxon>Eukaryota</taxon>
        <taxon>Fungi</taxon>
        <taxon>Dikarya</taxon>
        <taxon>Ascomycota</taxon>
        <taxon>Pezizomycotina</taxon>
        <taxon>Eurotiomycetes</taxon>
        <taxon>Eurotiomycetidae</taxon>
        <taxon>Eurotiales</taxon>
        <taxon>Aspergillaceae</taxon>
        <taxon>Aspergillus</taxon>
        <taxon>Aspergillus subgen. Circumdati</taxon>
    </lineage>
</organism>
<keyword evidence="2" id="KW-0808">Transferase</keyword>
<dbReference type="Pfam" id="PF00348">
    <property type="entry name" value="polyprenyl_synt"/>
    <property type="match status" value="1"/>
</dbReference>
<evidence type="ECO:0000256" key="5">
    <source>
        <dbReference type="ARBA" id="ARBA00023229"/>
    </source>
</evidence>
<keyword evidence="3" id="KW-0479">Metal-binding</keyword>
<dbReference type="GO" id="GO:0046165">
    <property type="term" value="P:alcohol biosynthetic process"/>
    <property type="evidence" value="ECO:0007669"/>
    <property type="project" value="UniProtKB-ARBA"/>
</dbReference>
<evidence type="ECO:0000256" key="10">
    <source>
        <dbReference type="SAM" id="MobiDB-lite"/>
    </source>
</evidence>
<reference evidence="11 12" key="1">
    <citation type="submission" date="2016-12" db="EMBL/GenBank/DDBJ databases">
        <title>The genomes of Aspergillus section Nigri reveals drivers in fungal speciation.</title>
        <authorList>
            <consortium name="DOE Joint Genome Institute"/>
            <person name="Vesth T.C."/>
            <person name="Nybo J."/>
            <person name="Theobald S."/>
            <person name="Brandl J."/>
            <person name="Frisvad J.C."/>
            <person name="Nielsen K.F."/>
            <person name="Lyhne E.K."/>
            <person name="Kogle M.E."/>
            <person name="Kuo A."/>
            <person name="Riley R."/>
            <person name="Clum A."/>
            <person name="Nolan M."/>
            <person name="Lipzen A."/>
            <person name="Salamov A."/>
            <person name="Henrissat B."/>
            <person name="Wiebenga A."/>
            <person name="De Vries R.P."/>
            <person name="Grigoriev I.V."/>
            <person name="Mortensen U.H."/>
            <person name="Andersen M.R."/>
            <person name="Baker S.E."/>
        </authorList>
    </citation>
    <scope>NUCLEOTIDE SEQUENCE [LARGE SCALE GENOMIC DNA]</scope>
    <source>
        <strain evidence="11 12">CBS 121591</strain>
    </source>
</reference>
<evidence type="ECO:0000313" key="12">
    <source>
        <dbReference type="Proteomes" id="UP000248340"/>
    </source>
</evidence>
<comment type="similarity">
    <text evidence="8">In the C-terminal section; belongs to the FPP/GGPP synthase family.</text>
</comment>
<evidence type="ECO:0000256" key="8">
    <source>
        <dbReference type="ARBA" id="ARBA00038363"/>
    </source>
</evidence>
<evidence type="ECO:0000256" key="1">
    <source>
        <dbReference type="ARBA" id="ARBA00004721"/>
    </source>
</evidence>
<gene>
    <name evidence="11" type="ORF">BO82DRAFT_426420</name>
</gene>
<dbReference type="EMBL" id="KZ821761">
    <property type="protein sequence ID" value="PYH76310.1"/>
    <property type="molecule type" value="Genomic_DNA"/>
</dbReference>
<evidence type="ECO:0000256" key="7">
    <source>
        <dbReference type="ARBA" id="ARBA00023268"/>
    </source>
</evidence>
<evidence type="ECO:0000256" key="2">
    <source>
        <dbReference type="ARBA" id="ARBA00022679"/>
    </source>
</evidence>
<dbReference type="Gene3D" id="1.10.600.10">
    <property type="entry name" value="Farnesyl Diphosphate Synthase"/>
    <property type="match status" value="2"/>
</dbReference>
<name>A0A319BY18_9EURO</name>
<proteinExistence type="inferred from homology"/>
<keyword evidence="7" id="KW-0511">Multifunctional enzyme</keyword>
<evidence type="ECO:0000256" key="4">
    <source>
        <dbReference type="ARBA" id="ARBA00022842"/>
    </source>
</evidence>
<dbReference type="PANTHER" id="PTHR12001">
    <property type="entry name" value="GERANYLGERANYL PYROPHOSPHATE SYNTHASE"/>
    <property type="match status" value="1"/>
</dbReference>
<dbReference type="Pfam" id="PF19086">
    <property type="entry name" value="Terpene_syn_C_2"/>
    <property type="match status" value="1"/>
</dbReference>
<dbReference type="InterPro" id="IPR033749">
    <property type="entry name" value="Polyprenyl_synt_CS"/>
</dbReference>
<dbReference type="PANTHER" id="PTHR12001:SF72">
    <property type="entry name" value="THIJ_PFPI FAMILY PROTEIN (AFU_ORTHOLOGUE AFUA_3G01210)-RELATED"/>
    <property type="match status" value="1"/>
</dbReference>
<dbReference type="VEuPathDB" id="FungiDB:BO82DRAFT_426420"/>
<evidence type="ECO:0000256" key="6">
    <source>
        <dbReference type="ARBA" id="ARBA00023239"/>
    </source>
</evidence>
<dbReference type="GO" id="GO:0008299">
    <property type="term" value="P:isoprenoid biosynthetic process"/>
    <property type="evidence" value="ECO:0007669"/>
    <property type="project" value="UniProtKB-KW"/>
</dbReference>
<dbReference type="GO" id="GO:0043386">
    <property type="term" value="P:mycotoxin biosynthetic process"/>
    <property type="evidence" value="ECO:0007669"/>
    <property type="project" value="UniProtKB-ARBA"/>
</dbReference>
<feature type="region of interest" description="Disordered" evidence="10">
    <location>
        <begin position="346"/>
        <end position="392"/>
    </location>
</feature>
<dbReference type="GO" id="GO:0004659">
    <property type="term" value="F:prenyltransferase activity"/>
    <property type="evidence" value="ECO:0007669"/>
    <property type="project" value="InterPro"/>
</dbReference>
<sequence>MQWIAPCPEEDQFSVLVPRDTSDLHGFCHGYPLRRHKSEHKANEGSLQLRADWEKYVGPIERWGSCNPWEGHFGAVVLPCCRPERMAIVNYIFEYAFMYDNVVESAAKSTINAHADDIALDETEYRTVRSVTGTKQVQSKMLLELFAIDPTCAQVVLDSWKTMINTTATKDKTCAFRDWEEYVDYRIIDTGAPFVDMLMRFGMGFVLTPEEQSSIEPVVRPCYAALGLANDYFSFDVEWEEFQHAEETTMTNAVWLCMHWHGVDVSAAKEMVRQVTNNFEREFQQRVAEYVAGHGRENRRGQVYLRALGYQIPGNVAWSLRCPRYHPHLVKEAGRLLEENMTTAPDEGYESHVQEHAKRLSVSEESESSDSSVWSGANSPRSSISSASEEEGEVEEVKLGSEVFPHLLSPAEYIAALPSKGVREAFIDALNVWLMLPDRQVTLLKSIAKTLHNASLMLDDIEDSSPLRRGQPATHTVYGVGPTINSANYLLLQALDEVRGLEDPGGQCLDIYIEEMRNLFNGQSYDVYWTREAVCPSEAEYMEMIRQKTGGLFRLLARLMIATAPAQRNRRDIPLLPLIDQLGEYFQIRDDYKNLTEEYTEQKGFCEDLDEGKFSFPLIHALRAQGQEKDNQLWKMLEQGRAAGTMDVAMKRAVLDILQESGSMEYTRKTLQSIIGEIHGGMGQVERQTGCVNWVLRLLVMRLED</sequence>
<dbReference type="InterPro" id="IPR008949">
    <property type="entry name" value="Isoprenoid_synthase_dom_sf"/>
</dbReference>
<dbReference type="GO" id="GO:0046872">
    <property type="term" value="F:metal ion binding"/>
    <property type="evidence" value="ECO:0007669"/>
    <property type="project" value="UniProtKB-KW"/>
</dbReference>
<dbReference type="InterPro" id="IPR000092">
    <property type="entry name" value="Polyprenyl_synt"/>
</dbReference>
<comment type="pathway">
    <text evidence="1">Secondary metabolite biosynthesis; terpenoid biosynthesis.</text>
</comment>
<protein>
    <submittedName>
        <fullName evidence="11">Geranylgeranyl pyrophosphate synthase</fullName>
    </submittedName>
</protein>
<dbReference type="SUPFAM" id="SSF48576">
    <property type="entry name" value="Terpenoid synthases"/>
    <property type="match status" value="2"/>
</dbReference>
<accession>A0A319BY18</accession>
<keyword evidence="5" id="KW-0414">Isoprene biosynthesis</keyword>
<dbReference type="STRING" id="1448315.A0A319BY18"/>
<dbReference type="GO" id="GO:0016829">
    <property type="term" value="F:lyase activity"/>
    <property type="evidence" value="ECO:0007669"/>
    <property type="project" value="UniProtKB-KW"/>
</dbReference>
<dbReference type="AlphaFoldDB" id="A0A319BY18"/>
<dbReference type="RefSeq" id="XP_025486510.1">
    <property type="nucleotide sequence ID" value="XM_025640360.1"/>
</dbReference>
<dbReference type="CDD" id="cd00685">
    <property type="entry name" value="Trans_IPPS_HT"/>
    <property type="match status" value="1"/>
</dbReference>
<dbReference type="GeneID" id="37143102"/>
<evidence type="ECO:0000256" key="9">
    <source>
        <dbReference type="ARBA" id="ARBA00038372"/>
    </source>
</evidence>
<keyword evidence="4" id="KW-0460">Magnesium</keyword>
<dbReference type="SFLD" id="SFLDS00005">
    <property type="entry name" value="Isoprenoid_Synthase_Type_I"/>
    <property type="match status" value="1"/>
</dbReference>
<feature type="compositionally biased region" description="Low complexity" evidence="10">
    <location>
        <begin position="369"/>
        <end position="387"/>
    </location>
</feature>
<evidence type="ECO:0000256" key="3">
    <source>
        <dbReference type="ARBA" id="ARBA00022723"/>
    </source>
</evidence>
<dbReference type="OrthoDB" id="6921389at2759"/>
<comment type="similarity">
    <text evidence="9">In the N-terminal section; belongs to the terpene synthase family.</text>
</comment>
<dbReference type="PROSITE" id="PS00723">
    <property type="entry name" value="POLYPRENYL_SYNTHASE_1"/>
    <property type="match status" value="1"/>
</dbReference>
<evidence type="ECO:0000313" key="11">
    <source>
        <dbReference type="EMBL" id="PYH76310.1"/>
    </source>
</evidence>